<reference evidence="2" key="1">
    <citation type="submission" date="2022-04" db="EMBL/GenBank/DDBJ databases">
        <title>Alcanivorax sp. CY1518 draft genome sequence.</title>
        <authorList>
            <person name="Zhao G."/>
            <person name="An M."/>
        </authorList>
    </citation>
    <scope>NUCLEOTIDE SEQUENCE</scope>
    <source>
        <strain evidence="2">CY1518</strain>
    </source>
</reference>
<name>A0ABT0E5W4_9GAMM</name>
<comment type="caution">
    <text evidence="2">The sequence shown here is derived from an EMBL/GenBank/DDBJ whole genome shotgun (WGS) entry which is preliminary data.</text>
</comment>
<sequence>MTDRTFSRSTTARNTLLQYGALLLLAAGLAACGGSSSSHRGGNNDGPPTDDTAFTDTASWTFQLPGNGGQLCFDFDTNTQVDDCTGTGWDVRVRSGGRSATFWTNSGTTHAAGQGGAFAGPFDYSWSALQDWQSGLTDGDGTTIPANLYVADGTSGVFVGDNGIQAAAFEYGIGGGHQLFPNYRVFLITTDSTDASNESNESNGSTRVFAVQITGYYGGPSGTASGYPSLRWIERTDGASVQQETINASGGEWIHYDLVNQTVVDAPNASNWQIAFNRYNIKLNGGESGDGTVAGYLGKTPAGFYDSEGQPIASAFLNSSPAATLADLTAADMATPANAHAWVSDGTQSRLNAAYRGSHPAPLDFGWYTYYSQAADAQAVLGPDAAGHMLAANPENGGMIRSGTGDSYARLHVTNIQYADISDNSSAQTWTIEFDVQPAH</sequence>
<evidence type="ECO:0000313" key="2">
    <source>
        <dbReference type="EMBL" id="MCK0537220.1"/>
    </source>
</evidence>
<protein>
    <submittedName>
        <fullName evidence="2">HmuY family protein</fullName>
    </submittedName>
</protein>
<evidence type="ECO:0000313" key="3">
    <source>
        <dbReference type="Proteomes" id="UP001165524"/>
    </source>
</evidence>
<dbReference type="Pfam" id="PF14064">
    <property type="entry name" value="HmuY"/>
    <property type="match status" value="1"/>
</dbReference>
<dbReference type="InterPro" id="IPR025921">
    <property type="entry name" value="HmuY"/>
</dbReference>
<keyword evidence="3" id="KW-1185">Reference proteome</keyword>
<evidence type="ECO:0000256" key="1">
    <source>
        <dbReference type="SAM" id="MobiDB-lite"/>
    </source>
</evidence>
<gene>
    <name evidence="2" type="ORF">MU846_05800</name>
</gene>
<organism evidence="2 3">
    <name type="scientific">Alcanivorax quisquiliarum</name>
    <dbReference type="NCBI Taxonomy" id="2933565"/>
    <lineage>
        <taxon>Bacteria</taxon>
        <taxon>Pseudomonadati</taxon>
        <taxon>Pseudomonadota</taxon>
        <taxon>Gammaproteobacteria</taxon>
        <taxon>Oceanospirillales</taxon>
        <taxon>Alcanivoracaceae</taxon>
        <taxon>Alcanivorax</taxon>
    </lineage>
</organism>
<feature type="region of interest" description="Disordered" evidence="1">
    <location>
        <begin position="36"/>
        <end position="55"/>
    </location>
</feature>
<dbReference type="Proteomes" id="UP001165524">
    <property type="component" value="Unassembled WGS sequence"/>
</dbReference>
<dbReference type="RefSeq" id="WP_246950123.1">
    <property type="nucleotide sequence ID" value="NZ_JALKII010000002.1"/>
</dbReference>
<dbReference type="CDD" id="cd12105">
    <property type="entry name" value="HmuY"/>
    <property type="match status" value="1"/>
</dbReference>
<proteinExistence type="predicted"/>
<dbReference type="EMBL" id="JALKII010000002">
    <property type="protein sequence ID" value="MCK0537220.1"/>
    <property type="molecule type" value="Genomic_DNA"/>
</dbReference>
<accession>A0ABT0E5W4</accession>
<dbReference type="PROSITE" id="PS51257">
    <property type="entry name" value="PROKAR_LIPOPROTEIN"/>
    <property type="match status" value="1"/>
</dbReference>